<dbReference type="PANTHER" id="PTHR16220:SF0">
    <property type="entry name" value="WD REPEAT-CONTAINING PROTEIN WRAP73"/>
    <property type="match status" value="1"/>
</dbReference>
<protein>
    <submittedName>
        <fullName evidence="2">Wd repeat-containing protein 8</fullName>
    </submittedName>
</protein>
<dbReference type="SUPFAM" id="SSF82171">
    <property type="entry name" value="DPP6 N-terminal domain-like"/>
    <property type="match status" value="1"/>
</dbReference>
<dbReference type="Gene3D" id="2.130.10.10">
    <property type="entry name" value="YVTN repeat-like/Quinoprotein amine dehydrogenase"/>
    <property type="match status" value="2"/>
</dbReference>
<dbReference type="HOGENOM" id="CLU_024072_3_1_1"/>
<organism evidence="2 3">
    <name type="scientific">Moniliophthora roreri (strain MCA 2997)</name>
    <name type="common">Cocoa frosty pod rot fungus</name>
    <name type="synonym">Crinipellis roreri</name>
    <dbReference type="NCBI Taxonomy" id="1381753"/>
    <lineage>
        <taxon>Eukaryota</taxon>
        <taxon>Fungi</taxon>
        <taxon>Dikarya</taxon>
        <taxon>Basidiomycota</taxon>
        <taxon>Agaricomycotina</taxon>
        <taxon>Agaricomycetes</taxon>
        <taxon>Agaricomycetidae</taxon>
        <taxon>Agaricales</taxon>
        <taxon>Marasmiineae</taxon>
        <taxon>Marasmiaceae</taxon>
        <taxon>Moniliophthora</taxon>
    </lineage>
</organism>
<dbReference type="EMBL" id="AWSO01002076">
    <property type="protein sequence ID" value="ESK82096.1"/>
    <property type="molecule type" value="Genomic_DNA"/>
</dbReference>
<dbReference type="SMART" id="SM00320">
    <property type="entry name" value="WD40"/>
    <property type="match status" value="3"/>
</dbReference>
<dbReference type="GO" id="GO:1990810">
    <property type="term" value="P:microtubule anchoring at mitotic spindle pole body"/>
    <property type="evidence" value="ECO:0007669"/>
    <property type="project" value="TreeGrafter"/>
</dbReference>
<dbReference type="InterPro" id="IPR001680">
    <property type="entry name" value="WD40_rpt"/>
</dbReference>
<name>V2WNH5_MONRO</name>
<dbReference type="AlphaFoldDB" id="V2WNH5"/>
<gene>
    <name evidence="2" type="ORF">Moror_3516</name>
</gene>
<dbReference type="InterPro" id="IPR052778">
    <property type="entry name" value="Centrosome-WD_assoc"/>
</dbReference>
<sequence>MDFTEIYKQSSNLVAFSPGAHFILTAVHDRIIIRRTDSFQITRTWQIDSSPSQTQSVLGGGSSNKTKATPPNNAWITHAGWSCDSEYVFAACAKRGAVHVFKLRDEEWSARIDAGAEGLVKAEWAPDGRTILCFSEWGLRVTIWSLVTGSSTYIQYPIHPDKGYTFRADGRYFVLAERHKSKDTLGLYDAAESYKLVRHFPLPTSSLASFVLSPTGNNIAVWEGILEYKLYIITLAGKLLASFTPDPEPTLGIREVAWHPTGVFLAVAGWDDRIYILDSMTWAPAATFELAARIPTGVTIWREPANWQESTEGRGFLSYDRLHTPYSLTLNKPDPSKPHPKSGVVQLGWNRTGTMLLARFETTPNVLHLYHFPSPSLPPPLSSLVEEETSTSRLESTPKPKQNESEFAPKLRSVLIHIQPITHVRWNPVRAGSLALCCGSRGMYTWSDEWEGEEVAECIGVPAKQFDTRDLRWAPDGKGMVLLDKDKFCCAFEVEEEAQMILCVTVDLEGLYKDRSPIDTRLRWFLIACSPPRPDPYESDTIQYLAGFAQARAQHVGVLIPTSHLTDELVSTPILNNTFGECFPWAMVLMRKLHELELIYVKGIDSLEKEFSAFVAGNGAYARRDKFPKGSNVATSQFVSF</sequence>
<dbReference type="OrthoDB" id="308690at2759"/>
<dbReference type="STRING" id="1381753.V2WNH5"/>
<reference evidence="2 3" key="1">
    <citation type="journal article" date="2014" name="BMC Genomics">
        <title>Genome and secretome analysis of the hemibiotrophic fungal pathogen, Moniliophthora roreri, which causes frosty pod rot disease of cacao: mechanisms of the biotrophic and necrotrophic phases.</title>
        <authorList>
            <person name="Meinhardt L.W."/>
            <person name="Costa G.G.L."/>
            <person name="Thomazella D.P.T."/>
            <person name="Teixeira P.J.P.L."/>
            <person name="Carazzolle M.F."/>
            <person name="Schuster S.C."/>
            <person name="Carlson J.E."/>
            <person name="Guiltinan M.J."/>
            <person name="Mieczkowski P."/>
            <person name="Farmer A."/>
            <person name="Ramaraj T."/>
            <person name="Crozier J."/>
            <person name="Davis R.E."/>
            <person name="Shao J."/>
            <person name="Melnick R.L."/>
            <person name="Pereira G.A.G."/>
            <person name="Bailey B.A."/>
        </authorList>
    </citation>
    <scope>NUCLEOTIDE SEQUENCE [LARGE SCALE GENOMIC DNA]</scope>
    <source>
        <strain evidence="2 3">MCA 2997</strain>
    </source>
</reference>
<dbReference type="InterPro" id="IPR015943">
    <property type="entry name" value="WD40/YVTN_repeat-like_dom_sf"/>
</dbReference>
<dbReference type="Proteomes" id="UP000017559">
    <property type="component" value="Unassembled WGS sequence"/>
</dbReference>
<dbReference type="SUPFAM" id="SSF117289">
    <property type="entry name" value="Nucleoporin domain"/>
    <property type="match status" value="1"/>
</dbReference>
<dbReference type="GO" id="GO:1990811">
    <property type="term" value="C:MWP complex"/>
    <property type="evidence" value="ECO:0007669"/>
    <property type="project" value="TreeGrafter"/>
</dbReference>
<dbReference type="GO" id="GO:0005815">
    <property type="term" value="C:microtubule organizing center"/>
    <property type="evidence" value="ECO:0007669"/>
    <property type="project" value="TreeGrafter"/>
</dbReference>
<evidence type="ECO:0000313" key="2">
    <source>
        <dbReference type="EMBL" id="ESK82096.1"/>
    </source>
</evidence>
<proteinExistence type="predicted"/>
<evidence type="ECO:0000256" key="1">
    <source>
        <dbReference type="SAM" id="MobiDB-lite"/>
    </source>
</evidence>
<feature type="region of interest" description="Disordered" evidence="1">
    <location>
        <begin position="381"/>
        <end position="406"/>
    </location>
</feature>
<comment type="caution">
    <text evidence="2">The sequence shown here is derived from an EMBL/GenBank/DDBJ whole genome shotgun (WGS) entry which is preliminary data.</text>
</comment>
<feature type="compositionally biased region" description="Basic and acidic residues" evidence="1">
    <location>
        <begin position="396"/>
        <end position="406"/>
    </location>
</feature>
<accession>V2WNH5</accession>
<keyword evidence="3" id="KW-1185">Reference proteome</keyword>
<dbReference type="Pfam" id="PF00400">
    <property type="entry name" value="WD40"/>
    <property type="match status" value="1"/>
</dbReference>
<evidence type="ECO:0000313" key="3">
    <source>
        <dbReference type="Proteomes" id="UP000017559"/>
    </source>
</evidence>
<dbReference type="KEGG" id="mrr:Moror_3516"/>
<dbReference type="PANTHER" id="PTHR16220">
    <property type="entry name" value="WD REPEAT PROTEIN 8-RELATED"/>
    <property type="match status" value="1"/>
</dbReference>